<sequence length="168" mass="19476">STKKVKKSDEKKDSNVVKKLIDELSIETSQISEVNEESTGNFHDLYLAINRAEEQSEHVNQLVIKSYYDFGKAFEERYEYYRKNNPKRTAQALVNKEVGKQLPESVSETSLRKRKERAQKIYELFSEIGVGRIQRVKSFTALMISKLSQDDIDVILVHFAQHQDTSET</sequence>
<keyword evidence="2" id="KW-1185">Reference proteome</keyword>
<dbReference type="Proteomes" id="UP000789920">
    <property type="component" value="Unassembled WGS sequence"/>
</dbReference>
<comment type="caution">
    <text evidence="1">The sequence shown here is derived from an EMBL/GenBank/DDBJ whole genome shotgun (WGS) entry which is preliminary data.</text>
</comment>
<evidence type="ECO:0000313" key="1">
    <source>
        <dbReference type="EMBL" id="CAG8679164.1"/>
    </source>
</evidence>
<protein>
    <submittedName>
        <fullName evidence="1">33899_t:CDS:1</fullName>
    </submittedName>
</protein>
<dbReference type="EMBL" id="CAJVQC010016727">
    <property type="protein sequence ID" value="CAG8679164.1"/>
    <property type="molecule type" value="Genomic_DNA"/>
</dbReference>
<organism evidence="1 2">
    <name type="scientific">Racocetra persica</name>
    <dbReference type="NCBI Taxonomy" id="160502"/>
    <lineage>
        <taxon>Eukaryota</taxon>
        <taxon>Fungi</taxon>
        <taxon>Fungi incertae sedis</taxon>
        <taxon>Mucoromycota</taxon>
        <taxon>Glomeromycotina</taxon>
        <taxon>Glomeromycetes</taxon>
        <taxon>Diversisporales</taxon>
        <taxon>Gigasporaceae</taxon>
        <taxon>Racocetra</taxon>
    </lineage>
</organism>
<gene>
    <name evidence="1" type="ORF">RPERSI_LOCUS9030</name>
</gene>
<feature type="non-terminal residue" evidence="1">
    <location>
        <position position="1"/>
    </location>
</feature>
<accession>A0ACA9NWZ2</accession>
<proteinExistence type="predicted"/>
<name>A0ACA9NWZ2_9GLOM</name>
<reference evidence="1" key="1">
    <citation type="submission" date="2021-06" db="EMBL/GenBank/DDBJ databases">
        <authorList>
            <person name="Kallberg Y."/>
            <person name="Tangrot J."/>
            <person name="Rosling A."/>
        </authorList>
    </citation>
    <scope>NUCLEOTIDE SEQUENCE</scope>
    <source>
        <strain evidence="1">MA461A</strain>
    </source>
</reference>
<evidence type="ECO:0000313" key="2">
    <source>
        <dbReference type="Proteomes" id="UP000789920"/>
    </source>
</evidence>